<dbReference type="KEGG" id="pste:PSTEL_22290"/>
<organism evidence="3 4">
    <name type="scientific">Paenibacillus stellifer</name>
    <dbReference type="NCBI Taxonomy" id="169760"/>
    <lineage>
        <taxon>Bacteria</taxon>
        <taxon>Bacillati</taxon>
        <taxon>Bacillota</taxon>
        <taxon>Bacilli</taxon>
        <taxon>Bacillales</taxon>
        <taxon>Paenibacillaceae</taxon>
        <taxon>Paenibacillus</taxon>
    </lineage>
</organism>
<dbReference type="OrthoDB" id="9777755at2"/>
<evidence type="ECO:0000313" key="4">
    <source>
        <dbReference type="Proteomes" id="UP000029507"/>
    </source>
</evidence>
<dbReference type="Proteomes" id="UP000029507">
    <property type="component" value="Chromosome"/>
</dbReference>
<dbReference type="PANTHER" id="PTHR35797:SF1">
    <property type="entry name" value="PROTEASE"/>
    <property type="match status" value="1"/>
</dbReference>
<sequence length="260" mass="29045">MTRLRLYILFSFGFTWLLWLPLLLERQWSIHLPQLPGQFYLASFGPLLGAAAACLITEGRKGLGSWLSRTFAVRKAGKGMIAAVLLILVYIAAALAAQRLIAGHWPDWSQFGRTEKLPGRNAAVTALIWMLTFGLGEESGWRGYLLPLLHKRYSLLGSSLAVAVIWMLWHLPAFWFNETYLHMGWGLIGWGISLAYGSVLLAWLTRLGNWSVLPVIIWHGGFDLLTASDQAAEVMAMACSMLVIIHGVLLMRRLAAERQV</sequence>
<feature type="transmembrane region" description="Helical" evidence="1">
    <location>
        <begin position="234"/>
        <end position="251"/>
    </location>
</feature>
<protein>
    <submittedName>
        <fullName evidence="3">Abortive infection protein</fullName>
    </submittedName>
</protein>
<keyword evidence="1" id="KW-1133">Transmembrane helix</keyword>
<feature type="transmembrane region" description="Helical" evidence="1">
    <location>
        <begin position="80"/>
        <end position="102"/>
    </location>
</feature>
<dbReference type="InterPro" id="IPR042150">
    <property type="entry name" value="MmRce1-like"/>
</dbReference>
<gene>
    <name evidence="3" type="ORF">PSTEL_22290</name>
</gene>
<dbReference type="PANTHER" id="PTHR35797">
    <property type="entry name" value="PROTEASE-RELATED"/>
    <property type="match status" value="1"/>
</dbReference>
<keyword evidence="4" id="KW-1185">Reference proteome</keyword>
<feature type="transmembrane region" description="Helical" evidence="1">
    <location>
        <begin position="39"/>
        <end position="59"/>
    </location>
</feature>
<feature type="transmembrane region" description="Helical" evidence="1">
    <location>
        <begin position="153"/>
        <end position="171"/>
    </location>
</feature>
<evidence type="ECO:0000259" key="2">
    <source>
        <dbReference type="Pfam" id="PF02517"/>
    </source>
</evidence>
<evidence type="ECO:0000256" key="1">
    <source>
        <dbReference type="SAM" id="Phobius"/>
    </source>
</evidence>
<evidence type="ECO:0000313" key="3">
    <source>
        <dbReference type="EMBL" id="AIQ65434.1"/>
    </source>
</evidence>
<dbReference type="RefSeq" id="WP_038698489.1">
    <property type="nucleotide sequence ID" value="NZ_CP009286.1"/>
</dbReference>
<dbReference type="GO" id="GO:0080120">
    <property type="term" value="P:CAAX-box protein maturation"/>
    <property type="evidence" value="ECO:0007669"/>
    <property type="project" value="UniProtKB-ARBA"/>
</dbReference>
<name>A0A089N9I9_9BACL</name>
<dbReference type="Pfam" id="PF02517">
    <property type="entry name" value="Rce1-like"/>
    <property type="match status" value="1"/>
</dbReference>
<dbReference type="GO" id="GO:0004175">
    <property type="term" value="F:endopeptidase activity"/>
    <property type="evidence" value="ECO:0007669"/>
    <property type="project" value="UniProtKB-ARBA"/>
</dbReference>
<dbReference type="AlphaFoldDB" id="A0A089N9I9"/>
<dbReference type="EMBL" id="CP009286">
    <property type="protein sequence ID" value="AIQ65434.1"/>
    <property type="molecule type" value="Genomic_DNA"/>
</dbReference>
<keyword evidence="1" id="KW-0472">Membrane</keyword>
<dbReference type="HOGENOM" id="CLU_064706_4_0_9"/>
<reference evidence="3 4" key="1">
    <citation type="submission" date="2014-08" db="EMBL/GenBank/DDBJ databases">
        <title>Comparative genomics of the Paenibacillus odorifer group.</title>
        <authorList>
            <person name="den Bakker H.C."/>
            <person name="Tsai Y.-C."/>
            <person name="Martin N."/>
            <person name="Korlach J."/>
            <person name="Wiedmann M."/>
        </authorList>
    </citation>
    <scope>NUCLEOTIDE SEQUENCE [LARGE SCALE GENOMIC DNA]</scope>
    <source>
        <strain evidence="3 4">DSM 14472</strain>
    </source>
</reference>
<dbReference type="InterPro" id="IPR003675">
    <property type="entry name" value="Rce1/LyrA-like_dom"/>
</dbReference>
<feature type="transmembrane region" description="Helical" evidence="1">
    <location>
        <begin position="7"/>
        <end position="24"/>
    </location>
</feature>
<dbReference type="STRING" id="169760.PSTEL_22290"/>
<proteinExistence type="predicted"/>
<keyword evidence="1" id="KW-0812">Transmembrane</keyword>
<feature type="domain" description="CAAX prenyl protease 2/Lysostaphin resistance protein A-like" evidence="2">
    <location>
        <begin position="122"/>
        <end position="224"/>
    </location>
</feature>
<feature type="transmembrane region" description="Helical" evidence="1">
    <location>
        <begin position="183"/>
        <end position="203"/>
    </location>
</feature>
<accession>A0A089N9I9</accession>